<dbReference type="PROSITE" id="PS00059">
    <property type="entry name" value="ADH_ZINC"/>
    <property type="match status" value="1"/>
</dbReference>
<proteinExistence type="inferred from homology"/>
<keyword evidence="5" id="KW-0560">Oxidoreductase</keyword>
<accession>A0ABT7C4J1</accession>
<keyword evidence="4 6" id="KW-0862">Zinc</keyword>
<keyword evidence="9" id="KW-1185">Reference proteome</keyword>
<dbReference type="InterPro" id="IPR013154">
    <property type="entry name" value="ADH-like_N"/>
</dbReference>
<dbReference type="EMBL" id="PXVD01000002">
    <property type="protein sequence ID" value="MDJ1370048.1"/>
    <property type="molecule type" value="Genomic_DNA"/>
</dbReference>
<evidence type="ECO:0000313" key="9">
    <source>
        <dbReference type="Proteomes" id="UP001170379"/>
    </source>
</evidence>
<evidence type="ECO:0000256" key="2">
    <source>
        <dbReference type="ARBA" id="ARBA00008072"/>
    </source>
</evidence>
<evidence type="ECO:0000256" key="4">
    <source>
        <dbReference type="ARBA" id="ARBA00022833"/>
    </source>
</evidence>
<evidence type="ECO:0000259" key="7">
    <source>
        <dbReference type="SMART" id="SM00829"/>
    </source>
</evidence>
<dbReference type="Gene3D" id="3.40.50.720">
    <property type="entry name" value="NAD(P)-binding Rossmann-like Domain"/>
    <property type="match status" value="1"/>
</dbReference>
<dbReference type="InterPro" id="IPR011032">
    <property type="entry name" value="GroES-like_sf"/>
</dbReference>
<dbReference type="Pfam" id="PF08240">
    <property type="entry name" value="ADH_N"/>
    <property type="match status" value="1"/>
</dbReference>
<sequence length="379" mass="39554">MTSISTSVSGTQRDRDHRTEITAAVLRTLGEPLALEQAFIDVPLVGEVRIRTLAVGLCHSDLHYLEGGLAIETPAVLGHEVVGEVEQVGPDCRSLQLGDRVIASITPSCGQCPQCVSGKATRCLRTAEMRIRERPKLLDSNGQPINLLGSIGAFAEAFIVPESATVPVPDTLDSASACLLGCCVATGFGAVVHGAEVSALDTVAVLGCGGVGIAAIQAARIAGARRVIAIDLHAEKLDRARKFGATDTLLSTSELVAEVDALCPGGVDKSFEAVGSPTTAGLAFDILAPGGTATILGLQAAGKRIEIDAEKLIEGDRKIAGAYMGANQLSRDMLAFADHFERGTLNLVDMVTSHWSFPDINDGFAAMRSPDSIRAVVTF</sequence>
<protein>
    <submittedName>
        <fullName evidence="8">Alcohol dehydrogenase</fullName>
    </submittedName>
</protein>
<comment type="similarity">
    <text evidence="2 6">Belongs to the zinc-containing alcohol dehydrogenase family.</text>
</comment>
<evidence type="ECO:0000313" key="8">
    <source>
        <dbReference type="EMBL" id="MDJ1370048.1"/>
    </source>
</evidence>
<name>A0ABT7C4J1_9MICO</name>
<dbReference type="InterPro" id="IPR020843">
    <property type="entry name" value="ER"/>
</dbReference>
<feature type="domain" description="Enoyl reductase (ER)" evidence="7">
    <location>
        <begin position="30"/>
        <end position="377"/>
    </location>
</feature>
<comment type="cofactor">
    <cofactor evidence="1 6">
        <name>Zn(2+)</name>
        <dbReference type="ChEBI" id="CHEBI:29105"/>
    </cofactor>
</comment>
<evidence type="ECO:0000256" key="6">
    <source>
        <dbReference type="RuleBase" id="RU361277"/>
    </source>
</evidence>
<evidence type="ECO:0000256" key="3">
    <source>
        <dbReference type="ARBA" id="ARBA00022723"/>
    </source>
</evidence>
<reference evidence="8" key="1">
    <citation type="submission" date="2018-03" db="EMBL/GenBank/DDBJ databases">
        <authorList>
            <person name="Nunes O.C."/>
            <person name="Lopes A.R."/>
            <person name="Froufe H."/>
            <person name="Munoz-Merida A."/>
            <person name="Barroso C."/>
            <person name="Egas C."/>
        </authorList>
    </citation>
    <scope>NUCLEOTIDE SEQUENCE</scope>
    <source>
        <strain evidence="8">ON4</strain>
    </source>
</reference>
<dbReference type="PANTHER" id="PTHR43350:SF19">
    <property type="entry name" value="D-GULOSIDE 3-DEHYDROGENASE"/>
    <property type="match status" value="1"/>
</dbReference>
<evidence type="ECO:0000256" key="1">
    <source>
        <dbReference type="ARBA" id="ARBA00001947"/>
    </source>
</evidence>
<organism evidence="8 9">
    <name type="scientific">Gulosibacter molinativorax</name>
    <dbReference type="NCBI Taxonomy" id="256821"/>
    <lineage>
        <taxon>Bacteria</taxon>
        <taxon>Bacillati</taxon>
        <taxon>Actinomycetota</taxon>
        <taxon>Actinomycetes</taxon>
        <taxon>Micrococcales</taxon>
        <taxon>Microbacteriaceae</taxon>
        <taxon>Gulosibacter</taxon>
    </lineage>
</organism>
<dbReference type="SMART" id="SM00829">
    <property type="entry name" value="PKS_ER"/>
    <property type="match status" value="1"/>
</dbReference>
<dbReference type="Pfam" id="PF00107">
    <property type="entry name" value="ADH_zinc_N"/>
    <property type="match status" value="1"/>
</dbReference>
<dbReference type="InterPro" id="IPR002328">
    <property type="entry name" value="ADH_Zn_CS"/>
</dbReference>
<dbReference type="PANTHER" id="PTHR43350">
    <property type="entry name" value="NAD-DEPENDENT ALCOHOL DEHYDROGENASE"/>
    <property type="match status" value="1"/>
</dbReference>
<comment type="caution">
    <text evidence="8">The sequence shown here is derived from an EMBL/GenBank/DDBJ whole genome shotgun (WGS) entry which is preliminary data.</text>
</comment>
<evidence type="ECO:0000256" key="5">
    <source>
        <dbReference type="ARBA" id="ARBA00023002"/>
    </source>
</evidence>
<keyword evidence="3 6" id="KW-0479">Metal-binding</keyword>
<dbReference type="SUPFAM" id="SSF50129">
    <property type="entry name" value="GroES-like"/>
    <property type="match status" value="1"/>
</dbReference>
<reference evidence="8" key="2">
    <citation type="journal article" date="2022" name="Sci. Rep.">
        <title>In silico prediction of the enzymes involved in the degradation of the herbicide molinate by Gulosibacter molinativorax ON4T.</title>
        <authorList>
            <person name="Lopes A.R."/>
            <person name="Bunin E."/>
            <person name="Viana A.T."/>
            <person name="Froufe H."/>
            <person name="Munoz-Merida A."/>
            <person name="Pinho D."/>
            <person name="Figueiredo J."/>
            <person name="Barroso C."/>
            <person name="Vaz-Moreira I."/>
            <person name="Bellanger X."/>
            <person name="Egas C."/>
            <person name="Nunes O.C."/>
        </authorList>
    </citation>
    <scope>NUCLEOTIDE SEQUENCE</scope>
    <source>
        <strain evidence="8">ON4</strain>
    </source>
</reference>
<dbReference type="SUPFAM" id="SSF51735">
    <property type="entry name" value="NAD(P)-binding Rossmann-fold domains"/>
    <property type="match status" value="1"/>
</dbReference>
<dbReference type="Proteomes" id="UP001170379">
    <property type="component" value="Unassembled WGS sequence"/>
</dbReference>
<dbReference type="InterPro" id="IPR036291">
    <property type="entry name" value="NAD(P)-bd_dom_sf"/>
</dbReference>
<dbReference type="InterPro" id="IPR013149">
    <property type="entry name" value="ADH-like_C"/>
</dbReference>
<gene>
    <name evidence="8" type="ORF">C7K25_01460</name>
</gene>
<dbReference type="Gene3D" id="3.90.180.10">
    <property type="entry name" value="Medium-chain alcohol dehydrogenases, catalytic domain"/>
    <property type="match status" value="1"/>
</dbReference>
<dbReference type="RefSeq" id="WP_084147310.1">
    <property type="nucleotide sequence ID" value="NZ_CP028426.1"/>
</dbReference>